<dbReference type="InterPro" id="IPR015424">
    <property type="entry name" value="PyrdxlP-dep_Trfase"/>
</dbReference>
<keyword evidence="2" id="KW-0663">Pyridoxal phosphate</keyword>
<comment type="cofactor">
    <cofactor evidence="1">
        <name>pyridoxal 5'-phosphate</name>
        <dbReference type="ChEBI" id="CHEBI:597326"/>
    </cofactor>
</comment>
<sequence>MFGHKNVARLPRGYPQFFDRGQGAVIWDVDGREYVDMLCSWGPILLGHVDPEVEAAASTAAARGDCLNGPSPVLVELAELLTDTVAHADWAIFSKNGTDATGLAVAVARAETGRGQILMAHGAYHGIAPWSAVPGTPGVLDQEVSSTPRYDYNDIESLERAVDRAGTDLAAIVVTPIRHEVRRDLEDVKPEFATRSRELCDRLGAVLILDEVRCGLRTDPRGSWEPLGIRPDLSAWSKALGNGHPIAALLGIRALEHAATTVSATGSFWLNSAPMAAAVATLTRARQADLLTSMTAAGSAFQQGLRDQASAHGLVVSVSGPATMPFMTFDGDDDFDVARVWAAACAERGVYLHPTHNWFLSAAHSPAIISRVLDATDLAFGRVAAWS</sequence>
<evidence type="ECO:0000313" key="3">
    <source>
        <dbReference type="EMBL" id="CAB4848288.1"/>
    </source>
</evidence>
<dbReference type="PANTHER" id="PTHR43713:SF3">
    <property type="entry name" value="GLUTAMATE-1-SEMIALDEHYDE 2,1-AMINOMUTASE 1, CHLOROPLASTIC-RELATED"/>
    <property type="match status" value="1"/>
</dbReference>
<dbReference type="Pfam" id="PF00202">
    <property type="entry name" value="Aminotran_3"/>
    <property type="match status" value="1"/>
</dbReference>
<evidence type="ECO:0000313" key="4">
    <source>
        <dbReference type="EMBL" id="CAB4959915.1"/>
    </source>
</evidence>
<dbReference type="Gene3D" id="3.40.640.10">
    <property type="entry name" value="Type I PLP-dependent aspartate aminotransferase-like (Major domain)"/>
    <property type="match status" value="1"/>
</dbReference>
<dbReference type="InterPro" id="IPR005814">
    <property type="entry name" value="Aminotrans_3"/>
</dbReference>
<dbReference type="InterPro" id="IPR049704">
    <property type="entry name" value="Aminotrans_3_PPA_site"/>
</dbReference>
<evidence type="ECO:0000256" key="2">
    <source>
        <dbReference type="ARBA" id="ARBA00022898"/>
    </source>
</evidence>
<dbReference type="EMBL" id="CAFBIZ010000055">
    <property type="protein sequence ID" value="CAB4848288.1"/>
    <property type="molecule type" value="Genomic_DNA"/>
</dbReference>
<dbReference type="AlphaFoldDB" id="A0A6J7BVA2"/>
<gene>
    <name evidence="3" type="ORF">UFOPK3268_00580</name>
    <name evidence="4" type="ORF">UFOPK3752_02211</name>
    <name evidence="5" type="ORF">UFOPK4150_01208</name>
</gene>
<dbReference type="GO" id="GO:0008483">
    <property type="term" value="F:transaminase activity"/>
    <property type="evidence" value="ECO:0007669"/>
    <property type="project" value="InterPro"/>
</dbReference>
<dbReference type="InterPro" id="IPR015421">
    <property type="entry name" value="PyrdxlP-dep_Trfase_major"/>
</dbReference>
<proteinExistence type="predicted"/>
<dbReference type="GO" id="GO:0030170">
    <property type="term" value="F:pyridoxal phosphate binding"/>
    <property type="evidence" value="ECO:0007669"/>
    <property type="project" value="InterPro"/>
</dbReference>
<dbReference type="EMBL" id="CAFBND010000146">
    <property type="protein sequence ID" value="CAB4959915.1"/>
    <property type="molecule type" value="Genomic_DNA"/>
</dbReference>
<evidence type="ECO:0000256" key="1">
    <source>
        <dbReference type="ARBA" id="ARBA00001933"/>
    </source>
</evidence>
<dbReference type="PIRSF" id="PIRSF000521">
    <property type="entry name" value="Transaminase_4ab_Lys_Orn"/>
    <property type="match status" value="1"/>
</dbReference>
<dbReference type="EMBL" id="CAFBPU010000022">
    <property type="protein sequence ID" value="CAB5032999.1"/>
    <property type="molecule type" value="Genomic_DNA"/>
</dbReference>
<protein>
    <submittedName>
        <fullName evidence="3">Unannotated protein</fullName>
    </submittedName>
</protein>
<dbReference type="PROSITE" id="PS00600">
    <property type="entry name" value="AA_TRANSFER_CLASS_3"/>
    <property type="match status" value="1"/>
</dbReference>
<dbReference type="Gene3D" id="3.90.1150.10">
    <property type="entry name" value="Aspartate Aminotransferase, domain 1"/>
    <property type="match status" value="1"/>
</dbReference>
<name>A0A6J7BVA2_9ZZZZ</name>
<accession>A0A6J7BVA2</accession>
<dbReference type="PANTHER" id="PTHR43713">
    <property type="entry name" value="GLUTAMATE-1-SEMIALDEHYDE 2,1-AMINOMUTASE"/>
    <property type="match status" value="1"/>
</dbReference>
<organism evidence="3">
    <name type="scientific">freshwater metagenome</name>
    <dbReference type="NCBI Taxonomy" id="449393"/>
    <lineage>
        <taxon>unclassified sequences</taxon>
        <taxon>metagenomes</taxon>
        <taxon>ecological metagenomes</taxon>
    </lineage>
</organism>
<dbReference type="InterPro" id="IPR015422">
    <property type="entry name" value="PyrdxlP-dep_Trfase_small"/>
</dbReference>
<dbReference type="SUPFAM" id="SSF53383">
    <property type="entry name" value="PLP-dependent transferases"/>
    <property type="match status" value="1"/>
</dbReference>
<reference evidence="3" key="1">
    <citation type="submission" date="2020-05" db="EMBL/GenBank/DDBJ databases">
        <authorList>
            <person name="Chiriac C."/>
            <person name="Salcher M."/>
            <person name="Ghai R."/>
            <person name="Kavagutti S V."/>
        </authorList>
    </citation>
    <scope>NUCLEOTIDE SEQUENCE</scope>
</reference>
<evidence type="ECO:0000313" key="5">
    <source>
        <dbReference type="EMBL" id="CAB5032999.1"/>
    </source>
</evidence>